<dbReference type="GO" id="GO:0003700">
    <property type="term" value="F:DNA-binding transcription factor activity"/>
    <property type="evidence" value="ECO:0007669"/>
    <property type="project" value="InterPro"/>
</dbReference>
<keyword evidence="2" id="KW-0805">Transcription regulation</keyword>
<evidence type="ECO:0000313" key="6">
    <source>
        <dbReference type="EMBL" id="PII34972.1"/>
    </source>
</evidence>
<dbReference type="SUPFAM" id="SSF46785">
    <property type="entry name" value="Winged helix' DNA-binding domain"/>
    <property type="match status" value="1"/>
</dbReference>
<dbReference type="GO" id="GO:0006351">
    <property type="term" value="P:DNA-templated transcription"/>
    <property type="evidence" value="ECO:0007669"/>
    <property type="project" value="TreeGrafter"/>
</dbReference>
<sequence length="302" mass="32393">MKAAIAMFPSERLKGIEAFVCTADAGSFTAAAERLHLTGSAVGKAVARLEARLATRLFERTTRRLRLTDAGEAFYRTCVRVLGELESAEQVLAAEHLEPAGRLRVDLPALYGRLKVMPLLLEFAQRHAAVQPQVSFTDRFVDVVDEGIDVAVRIGGSVQLPAGLGQRLLGRERLVFCASPAYLERRGAPDSLQALAGHDAVAYGRTDAGMSAWQSSAGAIAVQPRMVLGDGEAVVAAVMAGCGIAQLATWMVEAPLRDGHLLRLLPGAEVDGLPLHLVWPRSRQLLPKVDALLRHLAQGLTI</sequence>
<dbReference type="FunFam" id="1.10.10.10:FF:000001">
    <property type="entry name" value="LysR family transcriptional regulator"/>
    <property type="match status" value="1"/>
</dbReference>
<dbReference type="InterPro" id="IPR058163">
    <property type="entry name" value="LysR-type_TF_proteobact-type"/>
</dbReference>
<comment type="caution">
    <text evidence="6">The sequence shown here is derived from an EMBL/GenBank/DDBJ whole genome shotgun (WGS) entry which is preliminary data.</text>
</comment>
<evidence type="ECO:0000259" key="5">
    <source>
        <dbReference type="PROSITE" id="PS50931"/>
    </source>
</evidence>
<evidence type="ECO:0000256" key="4">
    <source>
        <dbReference type="ARBA" id="ARBA00023163"/>
    </source>
</evidence>
<dbReference type="AlphaFoldDB" id="A0A2G7T4V4"/>
<dbReference type="PROSITE" id="PS50931">
    <property type="entry name" value="HTH_LYSR"/>
    <property type="match status" value="1"/>
</dbReference>
<protein>
    <submittedName>
        <fullName evidence="6">LysR family transcriptional regulator</fullName>
    </submittedName>
</protein>
<dbReference type="InterPro" id="IPR036388">
    <property type="entry name" value="WH-like_DNA-bd_sf"/>
</dbReference>
<proteinExistence type="inferred from homology"/>
<accession>A0A2G7T4V4</accession>
<dbReference type="EMBL" id="PEKC01000069">
    <property type="protein sequence ID" value="PII34972.1"/>
    <property type="molecule type" value="Genomic_DNA"/>
</dbReference>
<keyword evidence="3" id="KW-0238">DNA-binding</keyword>
<comment type="similarity">
    <text evidence="1">Belongs to the LysR transcriptional regulatory family.</text>
</comment>
<dbReference type="InterPro" id="IPR005119">
    <property type="entry name" value="LysR_subst-bd"/>
</dbReference>
<gene>
    <name evidence="6" type="ORF">CTI11_17040</name>
</gene>
<dbReference type="InterPro" id="IPR000847">
    <property type="entry name" value="LysR_HTH_N"/>
</dbReference>
<evidence type="ECO:0000256" key="1">
    <source>
        <dbReference type="ARBA" id="ARBA00009437"/>
    </source>
</evidence>
<dbReference type="PANTHER" id="PTHR30537:SF5">
    <property type="entry name" value="HTH-TYPE TRANSCRIPTIONAL ACTIVATOR TTDR-RELATED"/>
    <property type="match status" value="1"/>
</dbReference>
<dbReference type="Pfam" id="PF00126">
    <property type="entry name" value="HTH_1"/>
    <property type="match status" value="1"/>
</dbReference>
<dbReference type="PANTHER" id="PTHR30537">
    <property type="entry name" value="HTH-TYPE TRANSCRIPTIONAL REGULATOR"/>
    <property type="match status" value="1"/>
</dbReference>
<dbReference type="PRINTS" id="PR00039">
    <property type="entry name" value="HTHLYSR"/>
</dbReference>
<keyword evidence="4" id="KW-0804">Transcription</keyword>
<reference evidence="6" key="1">
    <citation type="submission" date="2017-10" db="EMBL/GenBank/DDBJ databases">
        <title>Chryseobacterium sp. B5 is a hydrocarbonoclastic and plant growth promoting bacterium.</title>
        <authorList>
            <person name="Thijs S."/>
            <person name="Gkorezis P."/>
            <person name="Van Hamme J."/>
        </authorList>
    </citation>
    <scope>NUCLEOTIDE SEQUENCE</scope>
    <source>
        <strain evidence="6">B5</strain>
    </source>
</reference>
<dbReference type="GO" id="GO:0043565">
    <property type="term" value="F:sequence-specific DNA binding"/>
    <property type="evidence" value="ECO:0007669"/>
    <property type="project" value="TreeGrafter"/>
</dbReference>
<name>A0A2G7T4V4_9FLAO</name>
<dbReference type="InterPro" id="IPR036390">
    <property type="entry name" value="WH_DNA-bd_sf"/>
</dbReference>
<feature type="domain" description="HTH lysR-type" evidence="5">
    <location>
        <begin position="11"/>
        <end position="68"/>
    </location>
</feature>
<dbReference type="Gene3D" id="1.10.10.10">
    <property type="entry name" value="Winged helix-like DNA-binding domain superfamily/Winged helix DNA-binding domain"/>
    <property type="match status" value="1"/>
</dbReference>
<organism evidence="6">
    <name type="scientific">Chryseobacterium sp. B5</name>
    <dbReference type="NCBI Taxonomy" id="2050562"/>
    <lineage>
        <taxon>Bacteria</taxon>
        <taxon>Pseudomonadati</taxon>
        <taxon>Bacteroidota</taxon>
        <taxon>Flavobacteriia</taxon>
        <taxon>Flavobacteriales</taxon>
        <taxon>Weeksellaceae</taxon>
        <taxon>Chryseobacterium group</taxon>
        <taxon>Chryseobacterium</taxon>
    </lineage>
</organism>
<dbReference type="Pfam" id="PF03466">
    <property type="entry name" value="LysR_substrate"/>
    <property type="match status" value="1"/>
</dbReference>
<dbReference type="SUPFAM" id="SSF53850">
    <property type="entry name" value="Periplasmic binding protein-like II"/>
    <property type="match status" value="1"/>
</dbReference>
<dbReference type="Gene3D" id="3.40.190.290">
    <property type="match status" value="1"/>
</dbReference>
<evidence type="ECO:0000256" key="2">
    <source>
        <dbReference type="ARBA" id="ARBA00023015"/>
    </source>
</evidence>
<evidence type="ECO:0000256" key="3">
    <source>
        <dbReference type="ARBA" id="ARBA00023125"/>
    </source>
</evidence>